<dbReference type="GO" id="GO:0042393">
    <property type="term" value="F:histone binding"/>
    <property type="evidence" value="ECO:0007669"/>
    <property type="project" value="TreeGrafter"/>
</dbReference>
<keyword evidence="9" id="KW-0539">Nucleus</keyword>
<comment type="caution">
    <text evidence="11">The sequence shown here is derived from an EMBL/GenBank/DDBJ whole genome shotgun (WGS) entry which is preliminary data.</text>
</comment>
<dbReference type="Gene3D" id="2.30.30.140">
    <property type="match status" value="4"/>
</dbReference>
<evidence type="ECO:0000256" key="1">
    <source>
        <dbReference type="ARBA" id="ARBA00004123"/>
    </source>
</evidence>
<keyword evidence="7" id="KW-0805">Transcription regulation</keyword>
<evidence type="ECO:0000256" key="3">
    <source>
        <dbReference type="ARBA" id="ARBA00022737"/>
    </source>
</evidence>
<dbReference type="PANTHER" id="PTHR12247:SF78">
    <property type="entry name" value="LETHAL(3)MALIGNANT BRAIN TUMOR-LIKE PROTEIN 4"/>
    <property type="match status" value="1"/>
</dbReference>
<dbReference type="GO" id="GO:0045892">
    <property type="term" value="P:negative regulation of DNA-templated transcription"/>
    <property type="evidence" value="ECO:0007669"/>
    <property type="project" value="TreeGrafter"/>
</dbReference>
<feature type="repeat" description="MBT" evidence="10">
    <location>
        <begin position="205"/>
        <end position="264"/>
    </location>
</feature>
<evidence type="ECO:0000256" key="7">
    <source>
        <dbReference type="ARBA" id="ARBA00023015"/>
    </source>
</evidence>
<evidence type="ECO:0000256" key="9">
    <source>
        <dbReference type="ARBA" id="ARBA00023242"/>
    </source>
</evidence>
<evidence type="ECO:0000256" key="2">
    <source>
        <dbReference type="ARBA" id="ARBA00022723"/>
    </source>
</evidence>
<keyword evidence="5" id="KW-0862">Zinc</keyword>
<evidence type="ECO:0000313" key="11">
    <source>
        <dbReference type="EMBL" id="TDG95845.1"/>
    </source>
</evidence>
<dbReference type="AlphaFoldDB" id="A0A484BYA2"/>
<dbReference type="PROSITE" id="PS51079">
    <property type="entry name" value="MBT"/>
    <property type="match status" value="3"/>
</dbReference>
<evidence type="ECO:0000256" key="8">
    <source>
        <dbReference type="ARBA" id="ARBA00023163"/>
    </source>
</evidence>
<dbReference type="GO" id="GO:0006325">
    <property type="term" value="P:chromatin organization"/>
    <property type="evidence" value="ECO:0007669"/>
    <property type="project" value="UniProtKB-KW"/>
</dbReference>
<proteinExistence type="predicted"/>
<dbReference type="SMART" id="SM00561">
    <property type="entry name" value="MBT"/>
    <property type="match status" value="3"/>
</dbReference>
<evidence type="ECO:0000256" key="5">
    <source>
        <dbReference type="ARBA" id="ARBA00022833"/>
    </source>
</evidence>
<dbReference type="SUPFAM" id="SSF63748">
    <property type="entry name" value="Tudor/PWWP/MBT"/>
    <property type="match status" value="2"/>
</dbReference>
<dbReference type="EMBL" id="SCKG01000081">
    <property type="protein sequence ID" value="TDG95845.1"/>
    <property type="molecule type" value="Genomic_DNA"/>
</dbReference>
<dbReference type="STRING" id="8167.A0A484BYA2"/>
<evidence type="ECO:0000313" key="12">
    <source>
        <dbReference type="Proteomes" id="UP000295070"/>
    </source>
</evidence>
<keyword evidence="3" id="KW-0677">Repeat</keyword>
<dbReference type="PANTHER" id="PTHR12247">
    <property type="entry name" value="POLYCOMB GROUP PROTEIN"/>
    <property type="match status" value="1"/>
</dbReference>
<feature type="repeat" description="MBT" evidence="10">
    <location>
        <begin position="17"/>
        <end position="80"/>
    </location>
</feature>
<dbReference type="InterPro" id="IPR050548">
    <property type="entry name" value="PcG_chromatin_remod_factors"/>
</dbReference>
<keyword evidence="6" id="KW-0156">Chromatin regulator</keyword>
<sequence>MKNKVSSTQVSVKRRSWSWQQYLNEQKAEAAPLSLFTQSQSFPSRRTGFKVGMKLEGVDPLHPSLFCVLTVAEVIGCRLRWCRETNHRLHPPKGHSETDFDWQLYLQSTGSHAAPPNLFTDRTASCEFSVGMKLEAVDRKNPGLVCVASVADVIDDHFLVHFDNWDDSYDYWCDSSSPYIHPVGWCEQQGRPLTAPQGHPNPENFLWEEYLQETRSTAAPHSAFRLRAPHGFQVNQKLEAVDRRNPMLIRVATVTETEAYRLKV</sequence>
<keyword evidence="4" id="KW-0863">Zinc-finger</keyword>
<comment type="subcellular location">
    <subcellularLocation>
        <location evidence="1">Nucleus</location>
    </subcellularLocation>
</comment>
<dbReference type="GO" id="GO:0005634">
    <property type="term" value="C:nucleus"/>
    <property type="evidence" value="ECO:0007669"/>
    <property type="project" value="UniProtKB-SubCell"/>
</dbReference>
<name>A0A484BYA2_PERFV</name>
<organism evidence="11 12">
    <name type="scientific">Perca flavescens</name>
    <name type="common">American yellow perch</name>
    <name type="synonym">Morone flavescens</name>
    <dbReference type="NCBI Taxonomy" id="8167"/>
    <lineage>
        <taxon>Eukaryota</taxon>
        <taxon>Metazoa</taxon>
        <taxon>Chordata</taxon>
        <taxon>Craniata</taxon>
        <taxon>Vertebrata</taxon>
        <taxon>Euteleostomi</taxon>
        <taxon>Actinopterygii</taxon>
        <taxon>Neopterygii</taxon>
        <taxon>Teleostei</taxon>
        <taxon>Neoteleostei</taxon>
        <taxon>Acanthomorphata</taxon>
        <taxon>Eupercaria</taxon>
        <taxon>Perciformes</taxon>
        <taxon>Percoidei</taxon>
        <taxon>Percidae</taxon>
        <taxon>Percinae</taxon>
        <taxon>Perca</taxon>
    </lineage>
</organism>
<dbReference type="Pfam" id="PF02820">
    <property type="entry name" value="MBT"/>
    <property type="match status" value="3"/>
</dbReference>
<feature type="repeat" description="MBT" evidence="10">
    <location>
        <begin position="100"/>
        <end position="196"/>
    </location>
</feature>
<protein>
    <submittedName>
        <fullName evidence="11">Uncharacterized protein</fullName>
    </submittedName>
</protein>
<dbReference type="GO" id="GO:0003682">
    <property type="term" value="F:chromatin binding"/>
    <property type="evidence" value="ECO:0007669"/>
    <property type="project" value="TreeGrafter"/>
</dbReference>
<keyword evidence="8" id="KW-0804">Transcription</keyword>
<gene>
    <name evidence="11" type="ORF">EPR50_G00244680</name>
</gene>
<reference evidence="11 12" key="1">
    <citation type="submission" date="2019-01" db="EMBL/GenBank/DDBJ databases">
        <title>A chromosome-scale genome assembly of the yellow perch, Perca flavescens.</title>
        <authorList>
            <person name="Feron R."/>
            <person name="Morvezen R."/>
            <person name="Bestin A."/>
            <person name="Haffray P."/>
            <person name="Klopp C."/>
            <person name="Zahm M."/>
            <person name="Cabau C."/>
            <person name="Roques C."/>
            <person name="Donnadieu C."/>
            <person name="Bouchez O."/>
            <person name="Christie M."/>
            <person name="Larson W."/>
            <person name="Guiguen Y."/>
        </authorList>
    </citation>
    <scope>NUCLEOTIDE SEQUENCE [LARGE SCALE GENOMIC DNA]</scope>
    <source>
        <strain evidence="11">YP-PL-M2</strain>
        <tissue evidence="11">Blood</tissue>
    </source>
</reference>
<evidence type="ECO:0000256" key="10">
    <source>
        <dbReference type="PROSITE-ProRule" id="PRU00459"/>
    </source>
</evidence>
<dbReference type="Proteomes" id="UP000295070">
    <property type="component" value="Unassembled WGS sequence"/>
</dbReference>
<dbReference type="FunFam" id="2.30.30.140:FF:000007">
    <property type="entry name" value="Lethal(3)malignant brain tumor-like protein 1"/>
    <property type="match status" value="1"/>
</dbReference>
<keyword evidence="12" id="KW-1185">Reference proteome</keyword>
<dbReference type="InterPro" id="IPR004092">
    <property type="entry name" value="Mbt"/>
</dbReference>
<keyword evidence="2" id="KW-0479">Metal-binding</keyword>
<evidence type="ECO:0000256" key="6">
    <source>
        <dbReference type="ARBA" id="ARBA00022853"/>
    </source>
</evidence>
<accession>A0A484BYA2</accession>
<evidence type="ECO:0000256" key="4">
    <source>
        <dbReference type="ARBA" id="ARBA00022771"/>
    </source>
</evidence>
<dbReference type="GO" id="GO:0008270">
    <property type="term" value="F:zinc ion binding"/>
    <property type="evidence" value="ECO:0007669"/>
    <property type="project" value="UniProtKB-KW"/>
</dbReference>